<gene>
    <name evidence="1" type="ORF">N7532_000945</name>
</gene>
<organism evidence="1 2">
    <name type="scientific">Penicillium argentinense</name>
    <dbReference type="NCBI Taxonomy" id="1131581"/>
    <lineage>
        <taxon>Eukaryota</taxon>
        <taxon>Fungi</taxon>
        <taxon>Dikarya</taxon>
        <taxon>Ascomycota</taxon>
        <taxon>Pezizomycotina</taxon>
        <taxon>Eurotiomycetes</taxon>
        <taxon>Eurotiomycetidae</taxon>
        <taxon>Eurotiales</taxon>
        <taxon>Aspergillaceae</taxon>
        <taxon>Penicillium</taxon>
    </lineage>
</organism>
<dbReference type="EMBL" id="JAPQKI010000002">
    <property type="protein sequence ID" value="KAJ5110410.1"/>
    <property type="molecule type" value="Genomic_DNA"/>
</dbReference>
<reference evidence="1" key="2">
    <citation type="journal article" date="2023" name="IMA Fungus">
        <title>Comparative genomic study of the Penicillium genus elucidates a diverse pangenome and 15 lateral gene transfer events.</title>
        <authorList>
            <person name="Petersen C."/>
            <person name="Sorensen T."/>
            <person name="Nielsen M.R."/>
            <person name="Sondergaard T.E."/>
            <person name="Sorensen J.L."/>
            <person name="Fitzpatrick D.A."/>
            <person name="Frisvad J.C."/>
            <person name="Nielsen K.L."/>
        </authorList>
    </citation>
    <scope>NUCLEOTIDE SEQUENCE</scope>
    <source>
        <strain evidence="1">IBT 30761</strain>
    </source>
</reference>
<dbReference type="AlphaFoldDB" id="A0A9W9G1L0"/>
<accession>A0A9W9G1L0</accession>
<protein>
    <submittedName>
        <fullName evidence="1">Uncharacterized protein</fullName>
    </submittedName>
</protein>
<name>A0A9W9G1L0_9EURO</name>
<comment type="caution">
    <text evidence="1">The sequence shown here is derived from an EMBL/GenBank/DDBJ whole genome shotgun (WGS) entry which is preliminary data.</text>
</comment>
<keyword evidence="2" id="KW-1185">Reference proteome</keyword>
<dbReference type="RefSeq" id="XP_056478480.1">
    <property type="nucleotide sequence ID" value="XM_056613439.1"/>
</dbReference>
<proteinExistence type="predicted"/>
<dbReference type="Proteomes" id="UP001149074">
    <property type="component" value="Unassembled WGS sequence"/>
</dbReference>
<sequence>METQPQPQSSARRGSTPDLLDWHFRGLHTPLYLTGVANRPGEFGCEDRALGVGEPEEAESEHSVPFAVPCALTGSTNAIHADDSALVLLCQAADWSLGLPVGTTCAFIFGLRYPEDGGSHIMDGVSPGKLPAMRQ</sequence>
<evidence type="ECO:0000313" key="2">
    <source>
        <dbReference type="Proteomes" id="UP001149074"/>
    </source>
</evidence>
<dbReference type="GeneID" id="81352418"/>
<reference evidence="1" key="1">
    <citation type="submission" date="2022-11" db="EMBL/GenBank/DDBJ databases">
        <authorList>
            <person name="Petersen C."/>
        </authorList>
    </citation>
    <scope>NUCLEOTIDE SEQUENCE</scope>
    <source>
        <strain evidence="1">IBT 30761</strain>
    </source>
</reference>
<evidence type="ECO:0000313" key="1">
    <source>
        <dbReference type="EMBL" id="KAJ5110410.1"/>
    </source>
</evidence>